<dbReference type="InterPro" id="IPR036322">
    <property type="entry name" value="WD40_repeat_dom_sf"/>
</dbReference>
<keyword evidence="5" id="KW-1185">Reference proteome</keyword>
<feature type="repeat" description="WD" evidence="3">
    <location>
        <begin position="157"/>
        <end position="198"/>
    </location>
</feature>
<sequence length="343" mass="38469">MKKTLKYDICDLKKQGADVLSVYLKDALDPLSPIQYACCYWADHISKFDDKIASSTLEFLKILVLYWLEACSLLGKAEESSACLEYHELISVLRDIDRFVLYFKGAIEQLPLQIYASGLLFSPRTSLARQAFKQYTLETSWLNLPISEDWDACVQTLEGQTSTVSNIAFSGNGQWLASTSYDCTIRIWNVATGVCLQTIHSPYVEVHAVAFSSDSSCLASASENCTIEFWDTKSEEFVKTQTVDTRGTVIVGLAFSPDDGWLASWSSEPKVEIRNAKTGDCIYNILVEQRLPIGPEIRVSFSSDSQRILLGSEQPGIRDIVSCEWTNYHEVHPERLLTLAFSS</sequence>
<dbReference type="InterPro" id="IPR001680">
    <property type="entry name" value="WD40_rpt"/>
</dbReference>
<dbReference type="PANTHER" id="PTHR19848:SF8">
    <property type="entry name" value="F-BOX AND WD REPEAT DOMAIN CONTAINING 7"/>
    <property type="match status" value="1"/>
</dbReference>
<evidence type="ECO:0000256" key="2">
    <source>
        <dbReference type="ARBA" id="ARBA00022737"/>
    </source>
</evidence>
<dbReference type="PROSITE" id="PS00678">
    <property type="entry name" value="WD_REPEATS_1"/>
    <property type="match status" value="2"/>
</dbReference>
<evidence type="ECO:0000313" key="4">
    <source>
        <dbReference type="EMBL" id="CZR49408.1"/>
    </source>
</evidence>
<dbReference type="Gene3D" id="2.130.10.10">
    <property type="entry name" value="YVTN repeat-like/Quinoprotein amine dehydrogenase"/>
    <property type="match status" value="1"/>
</dbReference>
<dbReference type="InterPro" id="IPR015943">
    <property type="entry name" value="WD40/YVTN_repeat-like_dom_sf"/>
</dbReference>
<dbReference type="PROSITE" id="PS50082">
    <property type="entry name" value="WD_REPEATS_2"/>
    <property type="match status" value="2"/>
</dbReference>
<dbReference type="SUPFAM" id="SSF50978">
    <property type="entry name" value="WD40 repeat-like"/>
    <property type="match status" value="1"/>
</dbReference>
<name>A0A1L7W9Y2_FUSPR</name>
<keyword evidence="1 3" id="KW-0853">WD repeat</keyword>
<dbReference type="PANTHER" id="PTHR19848">
    <property type="entry name" value="WD40 REPEAT PROTEIN"/>
    <property type="match status" value="1"/>
</dbReference>
<evidence type="ECO:0000256" key="3">
    <source>
        <dbReference type="PROSITE-ProRule" id="PRU00221"/>
    </source>
</evidence>
<feature type="repeat" description="WD" evidence="3">
    <location>
        <begin position="199"/>
        <end position="240"/>
    </location>
</feature>
<evidence type="ECO:0000256" key="1">
    <source>
        <dbReference type="ARBA" id="ARBA00022574"/>
    </source>
</evidence>
<comment type="caution">
    <text evidence="4">The sequence shown here is derived from an EMBL/GenBank/DDBJ whole genome shotgun (WGS) entry which is preliminary data.</text>
</comment>
<keyword evidence="2" id="KW-0677">Repeat</keyword>
<accession>A0A1L7W9Y2</accession>
<reference evidence="5" key="1">
    <citation type="journal article" date="2016" name="Genome Biol. Evol.">
        <title>Comparative 'omics' of the Fusarium fujikuroi species complex highlights differences in genetic potential and metabolite synthesis.</title>
        <authorList>
            <person name="Niehaus E.-M."/>
            <person name="Muensterkoetter M."/>
            <person name="Proctor R.H."/>
            <person name="Brown D.W."/>
            <person name="Sharon A."/>
            <person name="Idan Y."/>
            <person name="Oren-Young L."/>
            <person name="Sieber C.M."/>
            <person name="Novak O."/>
            <person name="Pencik A."/>
            <person name="Tarkowska D."/>
            <person name="Hromadova K."/>
            <person name="Freeman S."/>
            <person name="Maymon M."/>
            <person name="Elazar M."/>
            <person name="Youssef S.A."/>
            <person name="El-Shabrawy E.S.M."/>
            <person name="Shalaby A.B.A."/>
            <person name="Houterman P."/>
            <person name="Brock N.L."/>
            <person name="Burkhardt I."/>
            <person name="Tsavkelova E.A."/>
            <person name="Dickschat J.S."/>
            <person name="Galuszka P."/>
            <person name="Gueldener U."/>
            <person name="Tudzynski B."/>
        </authorList>
    </citation>
    <scope>NUCLEOTIDE SEQUENCE [LARGE SCALE GENOMIC DNA]</scope>
    <source>
        <strain evidence="5">ET1</strain>
    </source>
</reference>
<protein>
    <submittedName>
        <fullName evidence="4">Uncharacterized protein</fullName>
    </submittedName>
</protein>
<dbReference type="PROSITE" id="PS50294">
    <property type="entry name" value="WD_REPEATS_REGION"/>
    <property type="match status" value="1"/>
</dbReference>
<organism evidence="4 5">
    <name type="scientific">Fusarium proliferatum (strain ET1)</name>
    <name type="common">Orchid endophyte fungus</name>
    <dbReference type="NCBI Taxonomy" id="1227346"/>
    <lineage>
        <taxon>Eukaryota</taxon>
        <taxon>Fungi</taxon>
        <taxon>Dikarya</taxon>
        <taxon>Ascomycota</taxon>
        <taxon>Pezizomycotina</taxon>
        <taxon>Sordariomycetes</taxon>
        <taxon>Hypocreomycetidae</taxon>
        <taxon>Hypocreales</taxon>
        <taxon>Nectriaceae</taxon>
        <taxon>Fusarium</taxon>
        <taxon>Fusarium fujikuroi species complex</taxon>
    </lineage>
</organism>
<dbReference type="GeneID" id="42053727"/>
<dbReference type="Pfam" id="PF00400">
    <property type="entry name" value="WD40"/>
    <property type="match status" value="2"/>
</dbReference>
<dbReference type="EMBL" id="FJOF01000016">
    <property type="protein sequence ID" value="CZR49408.1"/>
    <property type="molecule type" value="Genomic_DNA"/>
</dbReference>
<dbReference type="VEuPathDB" id="FungiDB:FPRO_08851"/>
<evidence type="ECO:0000313" key="5">
    <source>
        <dbReference type="Proteomes" id="UP000183971"/>
    </source>
</evidence>
<dbReference type="Proteomes" id="UP000183971">
    <property type="component" value="Unassembled WGS sequence"/>
</dbReference>
<gene>
    <name evidence="4" type="ORF">FPRO_08851</name>
</gene>
<proteinExistence type="predicted"/>
<dbReference type="InterPro" id="IPR019775">
    <property type="entry name" value="WD40_repeat_CS"/>
</dbReference>
<dbReference type="AlphaFoldDB" id="A0A1L7W9Y2"/>
<dbReference type="RefSeq" id="XP_031089910.1">
    <property type="nucleotide sequence ID" value="XM_031224674.1"/>
</dbReference>
<dbReference type="SMART" id="SM00320">
    <property type="entry name" value="WD40"/>
    <property type="match status" value="3"/>
</dbReference>